<reference evidence="8" key="1">
    <citation type="submission" date="2021-03" db="EMBL/GenBank/DDBJ databases">
        <authorList>
            <person name="Lu T."/>
            <person name="Wang Q."/>
            <person name="Han X."/>
        </authorList>
    </citation>
    <scope>NUCLEOTIDE SEQUENCE</scope>
    <source>
        <strain evidence="8">WQ 2009</strain>
    </source>
</reference>
<dbReference type="Pfam" id="PF14322">
    <property type="entry name" value="SusD-like_3"/>
    <property type="match status" value="1"/>
</dbReference>
<dbReference type="GO" id="GO:0009279">
    <property type="term" value="C:cell outer membrane"/>
    <property type="evidence" value="ECO:0007669"/>
    <property type="project" value="UniProtKB-SubCell"/>
</dbReference>
<organism evidence="8 9">
    <name type="scientific">Rhinopithecimicrobium faecis</name>
    <dbReference type="NCBI Taxonomy" id="2820698"/>
    <lineage>
        <taxon>Bacteria</taxon>
        <taxon>Pseudomonadati</taxon>
        <taxon>Bacteroidota</taxon>
        <taxon>Sphingobacteriia</taxon>
        <taxon>Sphingobacteriales</taxon>
        <taxon>Sphingobacteriaceae</taxon>
        <taxon>Rhinopithecimicrobium</taxon>
    </lineage>
</organism>
<evidence type="ECO:0000256" key="4">
    <source>
        <dbReference type="ARBA" id="ARBA00023136"/>
    </source>
</evidence>
<keyword evidence="4" id="KW-0472">Membrane</keyword>
<dbReference type="Pfam" id="PF07980">
    <property type="entry name" value="SusD_RagB"/>
    <property type="match status" value="1"/>
</dbReference>
<evidence type="ECO:0000313" key="9">
    <source>
        <dbReference type="Proteomes" id="UP000679691"/>
    </source>
</evidence>
<proteinExistence type="inferred from homology"/>
<dbReference type="EMBL" id="JAGKSB010000005">
    <property type="protein sequence ID" value="MBP3942999.1"/>
    <property type="molecule type" value="Genomic_DNA"/>
</dbReference>
<dbReference type="SUPFAM" id="SSF48452">
    <property type="entry name" value="TPR-like"/>
    <property type="match status" value="1"/>
</dbReference>
<name>A0A8T4H7Z2_9SPHI</name>
<feature type="domain" description="RagB/SusD" evidence="6">
    <location>
        <begin position="331"/>
        <end position="485"/>
    </location>
</feature>
<comment type="subcellular location">
    <subcellularLocation>
        <location evidence="1">Cell outer membrane</location>
    </subcellularLocation>
</comment>
<dbReference type="AlphaFoldDB" id="A0A8T4H7Z2"/>
<protein>
    <submittedName>
        <fullName evidence="8">RagB/SusD family nutrient uptake outer membrane protein</fullName>
    </submittedName>
</protein>
<dbReference type="InterPro" id="IPR012944">
    <property type="entry name" value="SusD_RagB_dom"/>
</dbReference>
<keyword evidence="5" id="KW-0998">Cell outer membrane</keyword>
<evidence type="ECO:0000259" key="6">
    <source>
        <dbReference type="Pfam" id="PF07980"/>
    </source>
</evidence>
<dbReference type="InterPro" id="IPR033985">
    <property type="entry name" value="SusD-like_N"/>
</dbReference>
<dbReference type="CDD" id="cd08977">
    <property type="entry name" value="SusD"/>
    <property type="match status" value="1"/>
</dbReference>
<gene>
    <name evidence="8" type="ORF">J5U18_05380</name>
</gene>
<sequence>MTTSCKDFLNITPVDNLSGNNFWKSPQDVEQYTSGIYSIFREATMQQMFFPATGDLRCAPINRTSATNGYGRNYLSYLRGNNLKAILNQVDVDKSDYFGFKKLTQWGTFYKMIQNANILYYQVDNIDAGILTDTQKKQYKAEAVFLRNLAYFFLVRLYGDVSYYTEPFHSKAIGRTPMLDVLKNATADMEAHYKDLPWTYEDPSIVAVRAMRGAAITLMMHMNMWSAGFSAEKNVFYERTADLGKEVMEESGTAYQLLPLARTKEIFKGRTKEGLFEIVQNFNFGESFHLSSTFADYVLRAPNKVTLKSYIYYDNKFMEGMYPAGVSDNRKTTWFDQYINDTQGMMQILKFVNVFMEEGEDHNPDDNQVVFRYADPILLRAEALAELGRDTEAQTVVNAIRTRASAAPFTSVGDELKDDIWWERVRELIGEGHFYYDLVRTKKVINSKYTMAPMSVDAFNRGGWTWPIDASALANNPYMTLNTYWN</sequence>
<accession>A0A8T4H7Z2</accession>
<comment type="caution">
    <text evidence="8">The sequence shown here is derived from an EMBL/GenBank/DDBJ whole genome shotgun (WGS) entry which is preliminary data.</text>
</comment>
<keyword evidence="9" id="KW-1185">Reference proteome</keyword>
<evidence type="ECO:0000256" key="1">
    <source>
        <dbReference type="ARBA" id="ARBA00004442"/>
    </source>
</evidence>
<comment type="similarity">
    <text evidence="2">Belongs to the SusD family.</text>
</comment>
<dbReference type="Proteomes" id="UP000679691">
    <property type="component" value="Unassembled WGS sequence"/>
</dbReference>
<keyword evidence="3" id="KW-0732">Signal</keyword>
<feature type="domain" description="SusD-like N-terminal" evidence="7">
    <location>
        <begin position="87"/>
        <end position="218"/>
    </location>
</feature>
<evidence type="ECO:0000256" key="5">
    <source>
        <dbReference type="ARBA" id="ARBA00023237"/>
    </source>
</evidence>
<evidence type="ECO:0000256" key="3">
    <source>
        <dbReference type="ARBA" id="ARBA00022729"/>
    </source>
</evidence>
<dbReference type="InterPro" id="IPR011990">
    <property type="entry name" value="TPR-like_helical_dom_sf"/>
</dbReference>
<dbReference type="Gene3D" id="1.25.40.390">
    <property type="match status" value="1"/>
</dbReference>
<evidence type="ECO:0000259" key="7">
    <source>
        <dbReference type="Pfam" id="PF14322"/>
    </source>
</evidence>
<evidence type="ECO:0000256" key="2">
    <source>
        <dbReference type="ARBA" id="ARBA00006275"/>
    </source>
</evidence>
<evidence type="ECO:0000313" key="8">
    <source>
        <dbReference type="EMBL" id="MBP3942999.1"/>
    </source>
</evidence>